<feature type="compositionally biased region" description="Basic and acidic residues" evidence="2">
    <location>
        <begin position="665"/>
        <end position="679"/>
    </location>
</feature>
<name>A0ABQ8GDK7_9PEZI</name>
<dbReference type="PANTHER" id="PTHR46462">
    <property type="entry name" value="UPSET, ISOFORM A"/>
    <property type="match status" value="1"/>
</dbReference>
<feature type="compositionally biased region" description="Polar residues" evidence="2">
    <location>
        <begin position="645"/>
        <end position="655"/>
    </location>
</feature>
<feature type="compositionally biased region" description="Low complexity" evidence="2">
    <location>
        <begin position="622"/>
        <end position="644"/>
    </location>
</feature>
<keyword evidence="5" id="KW-1185">Reference proteome</keyword>
<dbReference type="SMART" id="SM00317">
    <property type="entry name" value="SET"/>
    <property type="match status" value="1"/>
</dbReference>
<dbReference type="Gene3D" id="3.30.40.10">
    <property type="entry name" value="Zinc/RING finger domain, C3HC4 (zinc finger)"/>
    <property type="match status" value="1"/>
</dbReference>
<feature type="compositionally biased region" description="Low complexity" evidence="2">
    <location>
        <begin position="863"/>
        <end position="875"/>
    </location>
</feature>
<proteinExistence type="predicted"/>
<evidence type="ECO:0000259" key="3">
    <source>
        <dbReference type="SMART" id="SM00317"/>
    </source>
</evidence>
<feature type="region of interest" description="Disordered" evidence="2">
    <location>
        <begin position="145"/>
        <end position="215"/>
    </location>
</feature>
<feature type="compositionally biased region" description="Polar residues" evidence="2">
    <location>
        <begin position="603"/>
        <end position="621"/>
    </location>
</feature>
<dbReference type="Gene3D" id="2.170.270.10">
    <property type="entry name" value="SET domain"/>
    <property type="match status" value="1"/>
</dbReference>
<feature type="compositionally biased region" description="Polar residues" evidence="2">
    <location>
        <begin position="502"/>
        <end position="519"/>
    </location>
</feature>
<organism evidence="4 5">
    <name type="scientific">Macrophomina phaseolina</name>
    <dbReference type="NCBI Taxonomy" id="35725"/>
    <lineage>
        <taxon>Eukaryota</taxon>
        <taxon>Fungi</taxon>
        <taxon>Dikarya</taxon>
        <taxon>Ascomycota</taxon>
        <taxon>Pezizomycotina</taxon>
        <taxon>Dothideomycetes</taxon>
        <taxon>Dothideomycetes incertae sedis</taxon>
        <taxon>Botryosphaeriales</taxon>
        <taxon>Botryosphaeriaceae</taxon>
        <taxon>Macrophomina</taxon>
    </lineage>
</organism>
<dbReference type="Pfam" id="PF00856">
    <property type="entry name" value="SET"/>
    <property type="match status" value="1"/>
</dbReference>
<accession>A0ABQ8GDK7</accession>
<dbReference type="InterPro" id="IPR001214">
    <property type="entry name" value="SET_dom"/>
</dbReference>
<sequence>MTEIPLLQTHAVPQLSPRAPFAPVPYPVTNGRPVADAPQPDEEPVSDTIKCICGYEADDGSSVLCEVCRTWQHVLCYYDDEDQIPRIHECADCQPRTLDQTRIKERQKAFKNMTYMIERKPKRPATKSHKKKLKDVNAAVALTNGHADDAFPGLDRKSGSPKDQQPPSKRPKTNHKASGSVASLNQATGGSRKRATSTAQPVHSPVKSPGPPIPTVYAPDYFSDEFLQLYQHADYTPIEANSFNDLAVTNSLQNWLWDPEATKQASGGKAREQIFQRHEGMMKDLEEHGPVLKENTGIGAIATTQGPHPTFKWITVESDVPYGGFVGELKGQIGRKEEYCSNPNNRWEALRHPEPFVFFAPFLPLYIDTRHEGTLLRYIRRSCRPNVRMQILITGESEYHFCFIAAETIYAGEEISIGWDIDKDIKNALEASLQNGNIHERGIQEVEGVSHWVAGVLSNFGGCACKLPIMECPLALADRRNTPAILASSSGQALKPKKSRKNGTQLSPLSTGQATNSRAGSEVRNRGEHDEENADSRSVSGSSRSKPNSRDITPMTHVSNENAVGLGVEMSDREKRKLLQQEKLFEQLEHDEQHAQKKRKRNSAGSALNTPSVATSKQLGHSESSFPSPAAASKSRAADSNSRSQNMNGRRSNNASHHRRTGARAPKEPVPPKRPEYKDSSMQTEPDEAFPSLVPSPVARRKPKGSFLRSLLQRTHDVRVHRERSESAQRSPSESRSQGDKMEVDEATTSATAPATAPATESHPAAKPSTTSPKETSPPLKAEEDVEMPDAISAAPVKEPQQENESVSPRMDVQPVEIPALETLSHPSEPLPPRSSTGDTAVHSTAPAMESKATSPGLRVDLSPAPTSSTPRPSATTPPPSTADTSTSISLVTETPALLTPSAPTISLSSPVDAAPPSAVVTPSPVQRKAKMSLSDWTAKRKAKLVAKSHDGDKGEDREKDKDAGGDGGDSVKDEDERPGSSGQKDEHSETTTGEGA</sequence>
<dbReference type="InterPro" id="IPR011011">
    <property type="entry name" value="Znf_FYVE_PHD"/>
</dbReference>
<dbReference type="InterPro" id="IPR013083">
    <property type="entry name" value="Znf_RING/FYVE/PHD"/>
</dbReference>
<feature type="domain" description="SET" evidence="3">
    <location>
        <begin position="311"/>
        <end position="426"/>
    </location>
</feature>
<protein>
    <recommendedName>
        <fullName evidence="3">SET domain-containing protein</fullName>
    </recommendedName>
</protein>
<feature type="compositionally biased region" description="Polar residues" evidence="2">
    <location>
        <begin position="176"/>
        <end position="189"/>
    </location>
</feature>
<feature type="region of interest" description="Disordered" evidence="2">
    <location>
        <begin position="488"/>
        <end position="569"/>
    </location>
</feature>
<dbReference type="Proteomes" id="UP000774617">
    <property type="component" value="Unassembled WGS sequence"/>
</dbReference>
<gene>
    <name evidence="4" type="ORF">B0J12DRAFT_739184</name>
</gene>
<evidence type="ECO:0000313" key="4">
    <source>
        <dbReference type="EMBL" id="KAH7053048.1"/>
    </source>
</evidence>
<dbReference type="PANTHER" id="PTHR46462:SF3">
    <property type="entry name" value="UPSET, ISOFORM A"/>
    <property type="match status" value="1"/>
</dbReference>
<feature type="compositionally biased region" description="Basic and acidic residues" evidence="2">
    <location>
        <begin position="714"/>
        <end position="727"/>
    </location>
</feature>
<feature type="compositionally biased region" description="Low complexity" evidence="2">
    <location>
        <begin position="747"/>
        <end position="780"/>
    </location>
</feature>
<dbReference type="SUPFAM" id="SSF82199">
    <property type="entry name" value="SET domain"/>
    <property type="match status" value="1"/>
</dbReference>
<evidence type="ECO:0000256" key="2">
    <source>
        <dbReference type="SAM" id="MobiDB-lite"/>
    </source>
</evidence>
<reference evidence="4 5" key="1">
    <citation type="journal article" date="2021" name="Nat. Commun.">
        <title>Genetic determinants of endophytism in the Arabidopsis root mycobiome.</title>
        <authorList>
            <person name="Mesny F."/>
            <person name="Miyauchi S."/>
            <person name="Thiergart T."/>
            <person name="Pickel B."/>
            <person name="Atanasova L."/>
            <person name="Karlsson M."/>
            <person name="Huettel B."/>
            <person name="Barry K.W."/>
            <person name="Haridas S."/>
            <person name="Chen C."/>
            <person name="Bauer D."/>
            <person name="Andreopoulos W."/>
            <person name="Pangilinan J."/>
            <person name="LaButti K."/>
            <person name="Riley R."/>
            <person name="Lipzen A."/>
            <person name="Clum A."/>
            <person name="Drula E."/>
            <person name="Henrissat B."/>
            <person name="Kohler A."/>
            <person name="Grigoriev I.V."/>
            <person name="Martin F.M."/>
            <person name="Hacquard S."/>
        </authorList>
    </citation>
    <scope>NUCLEOTIDE SEQUENCE [LARGE SCALE GENOMIC DNA]</scope>
    <source>
        <strain evidence="4 5">MPI-SDFR-AT-0080</strain>
    </source>
</reference>
<feature type="compositionally biased region" description="Low complexity" evidence="2">
    <location>
        <begin position="536"/>
        <end position="546"/>
    </location>
</feature>
<feature type="compositionally biased region" description="Polar residues" evidence="2">
    <location>
        <begin position="834"/>
        <end position="843"/>
    </location>
</feature>
<evidence type="ECO:0000256" key="1">
    <source>
        <dbReference type="ARBA" id="ARBA00022853"/>
    </source>
</evidence>
<feature type="compositionally biased region" description="Basic and acidic residues" evidence="2">
    <location>
        <begin position="948"/>
        <end position="990"/>
    </location>
</feature>
<feature type="compositionally biased region" description="Basic and acidic residues" evidence="2">
    <location>
        <begin position="146"/>
        <end position="160"/>
    </location>
</feature>
<comment type="caution">
    <text evidence="4">The sequence shown here is derived from an EMBL/GenBank/DDBJ whole genome shotgun (WGS) entry which is preliminary data.</text>
</comment>
<dbReference type="SUPFAM" id="SSF57903">
    <property type="entry name" value="FYVE/PHD zinc finger"/>
    <property type="match status" value="1"/>
</dbReference>
<keyword evidence="1" id="KW-0156">Chromatin regulator</keyword>
<dbReference type="EMBL" id="JAGTJR010000010">
    <property type="protein sequence ID" value="KAH7053048.1"/>
    <property type="molecule type" value="Genomic_DNA"/>
</dbReference>
<feature type="region of interest" description="Disordered" evidence="2">
    <location>
        <begin position="590"/>
        <end position="997"/>
    </location>
</feature>
<dbReference type="InterPro" id="IPR046341">
    <property type="entry name" value="SET_dom_sf"/>
</dbReference>
<evidence type="ECO:0000313" key="5">
    <source>
        <dbReference type="Proteomes" id="UP000774617"/>
    </source>
</evidence>
<feature type="compositionally biased region" description="Low complexity" evidence="2">
    <location>
        <begin position="907"/>
        <end position="926"/>
    </location>
</feature>